<evidence type="ECO:0000313" key="5">
    <source>
        <dbReference type="RefSeq" id="XP_010461389.1"/>
    </source>
</evidence>
<organism evidence="4 5">
    <name type="scientific">Camelina sativa</name>
    <name type="common">False flax</name>
    <name type="synonym">Myagrum sativum</name>
    <dbReference type="NCBI Taxonomy" id="90675"/>
    <lineage>
        <taxon>Eukaryota</taxon>
        <taxon>Viridiplantae</taxon>
        <taxon>Streptophyta</taxon>
        <taxon>Embryophyta</taxon>
        <taxon>Tracheophyta</taxon>
        <taxon>Spermatophyta</taxon>
        <taxon>Magnoliopsida</taxon>
        <taxon>eudicotyledons</taxon>
        <taxon>Gunneridae</taxon>
        <taxon>Pentapetalae</taxon>
        <taxon>rosids</taxon>
        <taxon>malvids</taxon>
        <taxon>Brassicales</taxon>
        <taxon>Brassicaceae</taxon>
        <taxon>Camelineae</taxon>
        <taxon>Camelina</taxon>
    </lineage>
</organism>
<feature type="region of interest" description="Disordered" evidence="2">
    <location>
        <begin position="1"/>
        <end position="37"/>
    </location>
</feature>
<dbReference type="Proteomes" id="UP000694864">
    <property type="component" value="Chromosome 14"/>
</dbReference>
<gene>
    <name evidence="5" type="primary">LOC104742118</name>
</gene>
<dbReference type="GeneID" id="104742118"/>
<keyword evidence="1" id="KW-0175">Coiled coil</keyword>
<reference evidence="4" key="1">
    <citation type="journal article" date="2014" name="Nat. Commun.">
        <title>The emerging biofuel crop Camelina sativa retains a highly undifferentiated hexaploid genome structure.</title>
        <authorList>
            <person name="Kagale S."/>
            <person name="Koh C."/>
            <person name="Nixon J."/>
            <person name="Bollina V."/>
            <person name="Clarke W.E."/>
            <person name="Tuteja R."/>
            <person name="Spillane C."/>
            <person name="Robinson S.J."/>
            <person name="Links M.G."/>
            <person name="Clarke C."/>
            <person name="Higgins E.E."/>
            <person name="Huebert T."/>
            <person name="Sharpe A.G."/>
            <person name="Parkin I.A."/>
        </authorList>
    </citation>
    <scope>NUCLEOTIDE SEQUENCE [LARGE SCALE GENOMIC DNA]</scope>
    <source>
        <strain evidence="4">cv. DH55</strain>
    </source>
</reference>
<dbReference type="RefSeq" id="XP_010461389.1">
    <property type="nucleotide sequence ID" value="XM_010463087.2"/>
</dbReference>
<proteinExistence type="predicted"/>
<evidence type="ECO:0000313" key="4">
    <source>
        <dbReference type="Proteomes" id="UP000694864"/>
    </source>
</evidence>
<dbReference type="Pfam" id="PF04784">
    <property type="entry name" value="DUF547"/>
    <property type="match status" value="1"/>
</dbReference>
<protein>
    <submittedName>
        <fullName evidence="5">Uncharacterized protein LOC104742118</fullName>
    </submittedName>
</protein>
<feature type="domain" description="DUF547" evidence="3">
    <location>
        <begin position="231"/>
        <end position="363"/>
    </location>
</feature>
<dbReference type="PANTHER" id="PTHR23054:SF62">
    <property type="entry name" value="DUF547 DOMAIN-CONTAINING PROTEIN"/>
    <property type="match status" value="1"/>
</dbReference>
<accession>A0ABM0VUS0</accession>
<evidence type="ECO:0000256" key="2">
    <source>
        <dbReference type="SAM" id="MobiDB-lite"/>
    </source>
</evidence>
<dbReference type="InterPro" id="IPR006869">
    <property type="entry name" value="DUF547"/>
</dbReference>
<feature type="coiled-coil region" evidence="1">
    <location>
        <begin position="60"/>
        <end position="87"/>
    </location>
</feature>
<name>A0ABM0VUS0_CAMSA</name>
<feature type="compositionally biased region" description="Low complexity" evidence="2">
    <location>
        <begin position="9"/>
        <end position="23"/>
    </location>
</feature>
<sequence length="445" mass="50392">MPSKNYHYSSSSFSSSSSSSQQSTPRALFQNGPSQAISKSPLWDVEKVKCSLGSSMPKSDKELKGEIEELETEILKLERYLLSLYRSSFGDYLPALSSPDNFSLPPLKTKLHNDRACSVSDKSVSSSFKRLTGTDKIKRSDSGNPSLADLLGLSTLSPNKLSEEIIRIISVIYFKLSDNGHNRFDKNSKCGQELGVVVHKLYVDNDNLKSIESMLQNFRSLVQKLEKVDLARMDREEKLAFWINIHNALVMQAYIVYGLGEDATITMVLKAAFNIGGEWVNVYDIQSSIMGIRPCHPPSRLWTLFSPSKSSKTSNGEHTYALDYAEPLLHFALSSGESTDPMVRVYIAEGIFQELRQARDEFIQTSIGFEKEARILLPKIVYNYAKDTSLDMAELYNTISECLTEKQRTMMRRIVKKKQDRSIRWISHDSNFRYIIHSELVRGSL</sequence>
<dbReference type="PANTHER" id="PTHR23054">
    <property type="entry name" value="TERNARY COMPLEX FACTOR MIP1, LEUCINE-ZIPPER-RELATED"/>
    <property type="match status" value="1"/>
</dbReference>
<keyword evidence="4" id="KW-1185">Reference proteome</keyword>
<evidence type="ECO:0000259" key="3">
    <source>
        <dbReference type="Pfam" id="PF04784"/>
    </source>
</evidence>
<reference evidence="5" key="2">
    <citation type="submission" date="2025-08" db="UniProtKB">
        <authorList>
            <consortium name="RefSeq"/>
        </authorList>
    </citation>
    <scope>IDENTIFICATION</scope>
    <source>
        <tissue evidence="5">Leaf</tissue>
    </source>
</reference>
<evidence type="ECO:0000256" key="1">
    <source>
        <dbReference type="SAM" id="Coils"/>
    </source>
</evidence>